<gene>
    <name evidence="1" type="ORF">EZS27_028256</name>
</gene>
<dbReference type="EMBL" id="SNRY01003111">
    <property type="protein sequence ID" value="KAA6322169.1"/>
    <property type="molecule type" value="Genomic_DNA"/>
</dbReference>
<reference evidence="1" key="1">
    <citation type="submission" date="2019-03" db="EMBL/GenBank/DDBJ databases">
        <title>Single cell metagenomics reveals metabolic interactions within the superorganism composed of flagellate Streblomastix strix and complex community of Bacteroidetes bacteria on its surface.</title>
        <authorList>
            <person name="Treitli S.C."/>
            <person name="Kolisko M."/>
            <person name="Husnik F."/>
            <person name="Keeling P."/>
            <person name="Hampl V."/>
        </authorList>
    </citation>
    <scope>NUCLEOTIDE SEQUENCE</scope>
    <source>
        <strain evidence="1">STM</strain>
    </source>
</reference>
<organism evidence="1">
    <name type="scientific">termite gut metagenome</name>
    <dbReference type="NCBI Taxonomy" id="433724"/>
    <lineage>
        <taxon>unclassified sequences</taxon>
        <taxon>metagenomes</taxon>
        <taxon>organismal metagenomes</taxon>
    </lineage>
</organism>
<evidence type="ECO:0000313" key="1">
    <source>
        <dbReference type="EMBL" id="KAA6322169.1"/>
    </source>
</evidence>
<dbReference type="AlphaFoldDB" id="A0A5J4QLK8"/>
<protein>
    <recommendedName>
        <fullName evidence="2">AbiEi antitoxin C-terminal domain-containing protein</fullName>
    </recommendedName>
</protein>
<comment type="caution">
    <text evidence="1">The sequence shown here is derived from an EMBL/GenBank/DDBJ whole genome shotgun (WGS) entry which is preliminary data.</text>
</comment>
<dbReference type="Pfam" id="PF19570">
    <property type="entry name" value="DUF6088"/>
    <property type="match status" value="1"/>
</dbReference>
<name>A0A5J4QLK8_9ZZZZ</name>
<accession>A0A5J4QLK8</accession>
<dbReference type="InterPro" id="IPR045738">
    <property type="entry name" value="DUF6088"/>
</dbReference>
<sequence>MTDTIRNTIATFPFGFVFTPKDFPIDPRKQATVNRILNMMVASGQIRHLSKGRFYKPKMVEFGELPPDTFQIVKDLLEKNGKVIGYITGYTAFNELGLTTQVPFTLQIGTINDKKAIKRNYYRISFIKQQNVITEENISLLRLLDCLRFFKNIPDSMPNETCHHLLLLLKGLDTKQREDIKKLSLNYTPQVIALLGAILETLYPNEDTSALLDALNPQTFYKLSISDTILFNQKKWNIR</sequence>
<evidence type="ECO:0008006" key="2">
    <source>
        <dbReference type="Google" id="ProtNLM"/>
    </source>
</evidence>
<proteinExistence type="predicted"/>